<dbReference type="Proteomes" id="UP001600064">
    <property type="component" value="Unassembled WGS sequence"/>
</dbReference>
<evidence type="ECO:0000313" key="1">
    <source>
        <dbReference type="EMBL" id="KAL2265879.1"/>
    </source>
</evidence>
<dbReference type="GeneID" id="98128393"/>
<accession>A0ABR4D763</accession>
<proteinExistence type="predicted"/>
<dbReference type="RefSeq" id="XP_070864606.1">
    <property type="nucleotide sequence ID" value="XM_071013749.1"/>
</dbReference>
<protein>
    <submittedName>
        <fullName evidence="1">Uncharacterized protein</fullName>
    </submittedName>
</protein>
<keyword evidence="2" id="KW-1185">Reference proteome</keyword>
<organism evidence="1 2">
    <name type="scientific">Remersonia thermophila</name>
    <dbReference type="NCBI Taxonomy" id="72144"/>
    <lineage>
        <taxon>Eukaryota</taxon>
        <taxon>Fungi</taxon>
        <taxon>Dikarya</taxon>
        <taxon>Ascomycota</taxon>
        <taxon>Pezizomycotina</taxon>
        <taxon>Sordariomycetes</taxon>
        <taxon>Sordariomycetidae</taxon>
        <taxon>Sordariales</taxon>
        <taxon>Sordariales incertae sedis</taxon>
        <taxon>Remersonia</taxon>
    </lineage>
</organism>
<gene>
    <name evidence="1" type="ORF">VTJ83DRAFT_6979</name>
</gene>
<reference evidence="1 2" key="1">
    <citation type="journal article" date="2024" name="Commun. Biol.">
        <title>Comparative genomic analysis of thermophilic fungi reveals convergent evolutionary adaptations and gene losses.</title>
        <authorList>
            <person name="Steindorff A.S."/>
            <person name="Aguilar-Pontes M.V."/>
            <person name="Robinson A.J."/>
            <person name="Andreopoulos B."/>
            <person name="LaButti K."/>
            <person name="Kuo A."/>
            <person name="Mondo S."/>
            <person name="Riley R."/>
            <person name="Otillar R."/>
            <person name="Haridas S."/>
            <person name="Lipzen A."/>
            <person name="Grimwood J."/>
            <person name="Schmutz J."/>
            <person name="Clum A."/>
            <person name="Reid I.D."/>
            <person name="Moisan M.C."/>
            <person name="Butler G."/>
            <person name="Nguyen T.T.M."/>
            <person name="Dewar K."/>
            <person name="Conant G."/>
            <person name="Drula E."/>
            <person name="Henrissat B."/>
            <person name="Hansel C."/>
            <person name="Singer S."/>
            <person name="Hutchinson M.I."/>
            <person name="de Vries R.P."/>
            <person name="Natvig D.O."/>
            <person name="Powell A.J."/>
            <person name="Tsang A."/>
            <person name="Grigoriev I.V."/>
        </authorList>
    </citation>
    <scope>NUCLEOTIDE SEQUENCE [LARGE SCALE GENOMIC DNA]</scope>
    <source>
        <strain evidence="1 2">ATCC 22073</strain>
    </source>
</reference>
<name>A0ABR4D763_9PEZI</name>
<comment type="caution">
    <text evidence="1">The sequence shown here is derived from an EMBL/GenBank/DDBJ whole genome shotgun (WGS) entry which is preliminary data.</text>
</comment>
<evidence type="ECO:0000313" key="2">
    <source>
        <dbReference type="Proteomes" id="UP001600064"/>
    </source>
</evidence>
<dbReference type="EMBL" id="JAZGUE010000006">
    <property type="protein sequence ID" value="KAL2265879.1"/>
    <property type="molecule type" value="Genomic_DNA"/>
</dbReference>
<sequence length="309" mass="35140">MAYLEDLERHVEFGVVLEEAEHNEEYEDDYVPRLRNYGKVQRRKVTGYDQNLPMVIYGYREETVHGTSQDGAPSTLLVFRWALQQRKKGRRFKSATIKVCFQTERKKPESKGGGSDAFYDPNVVAVEPNGTYSMLETPVEVTRTRVTEAGLEAGIDLAKATVGVGYELSTTATTTDQIIITSMERNEYDDDMLDSVGDPDRCNVAEWRVFENSATRSGLPTLFWTAVLLERRPGDTARFTATFTIRAQVDDVTDALISFKRFIGRIPKDDPIIFDPAIDEKGRLEAFKDKLDLVPLMEECKFVMYKTLK</sequence>